<sequence>MKTVWYAGLSGLEKRLRRALPGHCAFCLGQTAVDKAWCQECFDGLPWNQRCCARCAEPLASSQQSLCRHCRSELPAFSGAHVPFLYEGPIRQLVHGFKFEASPRSGYLMVDLYLEALKCDGKPGWEADVLVPVPLFAGRARERGFNQADWFARQLGHHLGLPVINATRLVDTPSQRLLGRQGRRDNLSGAFQLHLASAEKVVIVDDVVTTGATAQSLARAALAAGAQNVAVVSFARTPLGLE</sequence>
<name>A0A7Y3TYE6_9GAMM</name>
<dbReference type="AlphaFoldDB" id="A0A7Y3TYE6"/>
<feature type="domain" description="Double zinc ribbon" evidence="1">
    <location>
        <begin position="18"/>
        <end position="71"/>
    </location>
</feature>
<reference evidence="2 3" key="2">
    <citation type="submission" date="2020-06" db="EMBL/GenBank/DDBJ databases">
        <title>Halomonas songnenensis sp. nov., a moderately halophilic bacterium isolated from saline and alkaline soils.</title>
        <authorList>
            <person name="Jiang J."/>
            <person name="Pan Y."/>
        </authorList>
    </citation>
    <scope>NUCLEOTIDE SEQUENCE [LARGE SCALE GENOMIC DNA]</scope>
    <source>
        <strain evidence="2 3">TBZ9</strain>
    </source>
</reference>
<dbReference type="InterPro" id="IPR029057">
    <property type="entry name" value="PRTase-like"/>
</dbReference>
<dbReference type="Gene3D" id="3.40.50.2020">
    <property type="match status" value="1"/>
</dbReference>
<dbReference type="Proteomes" id="UP000588806">
    <property type="component" value="Unassembled WGS sequence"/>
</dbReference>
<evidence type="ECO:0000313" key="3">
    <source>
        <dbReference type="Proteomes" id="UP000588806"/>
    </source>
</evidence>
<comment type="caution">
    <text evidence="2">The sequence shown here is derived from an EMBL/GenBank/DDBJ whole genome shotgun (WGS) entry which is preliminary data.</text>
</comment>
<accession>A0A7Y3TYE6</accession>
<dbReference type="SUPFAM" id="SSF53271">
    <property type="entry name" value="PRTase-like"/>
    <property type="match status" value="1"/>
</dbReference>
<keyword evidence="3" id="KW-1185">Reference proteome</keyword>
<proteinExistence type="predicted"/>
<organism evidence="2 3">
    <name type="scientific">Vreelandella azerica</name>
    <dbReference type="NCBI Taxonomy" id="2732867"/>
    <lineage>
        <taxon>Bacteria</taxon>
        <taxon>Pseudomonadati</taxon>
        <taxon>Pseudomonadota</taxon>
        <taxon>Gammaproteobacteria</taxon>
        <taxon>Oceanospirillales</taxon>
        <taxon>Halomonadaceae</taxon>
        <taxon>Vreelandella</taxon>
    </lineage>
</organism>
<evidence type="ECO:0000313" key="2">
    <source>
        <dbReference type="EMBL" id="NOG32050.1"/>
    </source>
</evidence>
<dbReference type="PANTHER" id="PTHR47505">
    <property type="entry name" value="DNA UTILIZATION PROTEIN YHGH"/>
    <property type="match status" value="1"/>
</dbReference>
<dbReference type="Pfam" id="PF18912">
    <property type="entry name" value="DZR_2"/>
    <property type="match status" value="1"/>
</dbReference>
<dbReference type="PANTHER" id="PTHR47505:SF1">
    <property type="entry name" value="DNA UTILIZATION PROTEIN YHGH"/>
    <property type="match status" value="1"/>
</dbReference>
<protein>
    <submittedName>
        <fullName evidence="2">ComF family protein</fullName>
    </submittedName>
</protein>
<reference evidence="2 3" key="1">
    <citation type="submission" date="2020-05" db="EMBL/GenBank/DDBJ databases">
        <authorList>
            <person name="Ruan W."/>
            <person name="Jeon C.O."/>
            <person name="Chun B.H."/>
        </authorList>
    </citation>
    <scope>NUCLEOTIDE SEQUENCE [LARGE SCALE GENOMIC DNA]</scope>
    <source>
        <strain evidence="2 3">TBZ9</strain>
    </source>
</reference>
<dbReference type="InterPro" id="IPR044005">
    <property type="entry name" value="DZR_2"/>
</dbReference>
<dbReference type="EMBL" id="JABFHI010000004">
    <property type="protein sequence ID" value="NOG32050.1"/>
    <property type="molecule type" value="Genomic_DNA"/>
</dbReference>
<dbReference type="InterPro" id="IPR051910">
    <property type="entry name" value="ComF/GntX_DNA_util-trans"/>
</dbReference>
<evidence type="ECO:0000259" key="1">
    <source>
        <dbReference type="Pfam" id="PF18912"/>
    </source>
</evidence>
<gene>
    <name evidence="2" type="ORF">HLB35_10285</name>
</gene>